<comment type="caution">
    <text evidence="1">The sequence shown here is derived from an EMBL/GenBank/DDBJ whole genome shotgun (WGS) entry which is preliminary data.</text>
</comment>
<evidence type="ECO:0000313" key="2">
    <source>
        <dbReference type="Proteomes" id="UP000231632"/>
    </source>
</evidence>
<protein>
    <submittedName>
        <fullName evidence="1">Uncharacterized protein</fullName>
    </submittedName>
</protein>
<proteinExistence type="predicted"/>
<dbReference type="EMBL" id="BDFD01000005">
    <property type="protein sequence ID" value="GAV19821.1"/>
    <property type="molecule type" value="Genomic_DNA"/>
</dbReference>
<evidence type="ECO:0000313" key="1">
    <source>
        <dbReference type="EMBL" id="GAV19821.1"/>
    </source>
</evidence>
<dbReference type="AlphaFoldDB" id="A0A1L8CLP5"/>
<organism evidence="1 2">
    <name type="scientific">Mariprofundus micogutta</name>
    <dbReference type="NCBI Taxonomy" id="1921010"/>
    <lineage>
        <taxon>Bacteria</taxon>
        <taxon>Pseudomonadati</taxon>
        <taxon>Pseudomonadota</taxon>
        <taxon>Candidatius Mariprofundia</taxon>
        <taxon>Mariprofundales</taxon>
        <taxon>Mariprofundaceae</taxon>
        <taxon>Mariprofundus</taxon>
    </lineage>
</organism>
<accession>A0A1L8CLP5</accession>
<gene>
    <name evidence="1" type="ORF">MMIC_P0779</name>
</gene>
<reference evidence="1 2" key="1">
    <citation type="journal article" date="2017" name="Arch. Microbiol.">
        <title>Mariprofundus micogutta sp. nov., a novel iron-oxidizing zetaproteobacterium isolated from a deep-sea hydrothermal field at the Bayonnaise knoll of the Izu-Ogasawara arc, and a description of Mariprofundales ord. nov. and Zetaproteobacteria classis nov.</title>
        <authorList>
            <person name="Makita H."/>
            <person name="Tanaka E."/>
            <person name="Mitsunobu S."/>
            <person name="Miyazaki M."/>
            <person name="Nunoura T."/>
            <person name="Uematsu K."/>
            <person name="Takaki Y."/>
            <person name="Nishi S."/>
            <person name="Shimamura S."/>
            <person name="Takai K."/>
        </authorList>
    </citation>
    <scope>NUCLEOTIDE SEQUENCE [LARGE SCALE GENOMIC DNA]</scope>
    <source>
        <strain evidence="1 2">ET2</strain>
    </source>
</reference>
<sequence length="181" mass="20550">MVLAMLCMAACSNDTKITEAEPGKPQHALYFVPLADFTSVGAKGSDIRLLKQQLPDPDHRYWQLEVFKVSDYEQITNITDHYIDTHQHPQLQARNSNEYIIHLPGPDTAEQTESPAAWLWVRAADATTVHSVASNRWQPVLLTPEIARLLQEDTRRRSKLAEKLADKAYFFGYATNEDALE</sequence>
<dbReference type="Proteomes" id="UP000231632">
    <property type="component" value="Unassembled WGS sequence"/>
</dbReference>
<name>A0A1L8CLP5_9PROT</name>
<keyword evidence="2" id="KW-1185">Reference proteome</keyword>